<accession>A0A9N7UCX5</accession>
<keyword evidence="2" id="KW-1185">Reference proteome</keyword>
<sequence>MGAPAQSYQGPSGSCSAKAAELQLQEAGGRRQEAGAAAEDRLSPGSVLHSAILPVASYLVAATQKTPHVHRLLQKSAHAGEWIHPPDDEMIFWHTYRAAAACGSDCH</sequence>
<organism evidence="1 2">
    <name type="scientific">Pleuronectes platessa</name>
    <name type="common">European plaice</name>
    <dbReference type="NCBI Taxonomy" id="8262"/>
    <lineage>
        <taxon>Eukaryota</taxon>
        <taxon>Metazoa</taxon>
        <taxon>Chordata</taxon>
        <taxon>Craniata</taxon>
        <taxon>Vertebrata</taxon>
        <taxon>Euteleostomi</taxon>
        <taxon>Actinopterygii</taxon>
        <taxon>Neopterygii</taxon>
        <taxon>Teleostei</taxon>
        <taxon>Neoteleostei</taxon>
        <taxon>Acanthomorphata</taxon>
        <taxon>Carangaria</taxon>
        <taxon>Pleuronectiformes</taxon>
        <taxon>Pleuronectoidei</taxon>
        <taxon>Pleuronectidae</taxon>
        <taxon>Pleuronectes</taxon>
    </lineage>
</organism>
<dbReference type="AlphaFoldDB" id="A0A9N7UCX5"/>
<proteinExistence type="predicted"/>
<dbReference type="Proteomes" id="UP001153269">
    <property type="component" value="Unassembled WGS sequence"/>
</dbReference>
<evidence type="ECO:0000313" key="2">
    <source>
        <dbReference type="Proteomes" id="UP001153269"/>
    </source>
</evidence>
<dbReference type="EMBL" id="CADEAL010001010">
    <property type="protein sequence ID" value="CAB1427979.1"/>
    <property type="molecule type" value="Genomic_DNA"/>
</dbReference>
<gene>
    <name evidence="1" type="ORF">PLEPLA_LOCUS15933</name>
</gene>
<comment type="caution">
    <text evidence="1">The sequence shown here is derived from an EMBL/GenBank/DDBJ whole genome shotgun (WGS) entry which is preliminary data.</text>
</comment>
<evidence type="ECO:0000313" key="1">
    <source>
        <dbReference type="EMBL" id="CAB1427979.1"/>
    </source>
</evidence>
<name>A0A9N7UCX5_PLEPL</name>
<reference evidence="1" key="1">
    <citation type="submission" date="2020-03" db="EMBL/GenBank/DDBJ databases">
        <authorList>
            <person name="Weist P."/>
        </authorList>
    </citation>
    <scope>NUCLEOTIDE SEQUENCE</scope>
</reference>
<protein>
    <submittedName>
        <fullName evidence="1">Uncharacterized protein</fullName>
    </submittedName>
</protein>